<feature type="compositionally biased region" description="Basic residues" evidence="1">
    <location>
        <begin position="45"/>
        <end position="55"/>
    </location>
</feature>
<evidence type="ECO:0000313" key="3">
    <source>
        <dbReference type="Proteomes" id="UP000002640"/>
    </source>
</evidence>
<evidence type="ECO:0000256" key="1">
    <source>
        <dbReference type="SAM" id="MobiDB-lite"/>
    </source>
</evidence>
<reference evidence="2 3" key="1">
    <citation type="journal article" date="2006" name="Science">
        <title>Phytophthora genome sequences uncover evolutionary origins and mechanisms of pathogenesis.</title>
        <authorList>
            <person name="Tyler B.M."/>
            <person name="Tripathy S."/>
            <person name="Zhang X."/>
            <person name="Dehal P."/>
            <person name="Jiang R.H."/>
            <person name="Aerts A."/>
            <person name="Arredondo F.D."/>
            <person name="Baxter L."/>
            <person name="Bensasson D."/>
            <person name="Beynon J.L."/>
            <person name="Chapman J."/>
            <person name="Damasceno C.M."/>
            <person name="Dorrance A.E."/>
            <person name="Dou D."/>
            <person name="Dickerman A.W."/>
            <person name="Dubchak I.L."/>
            <person name="Garbelotto M."/>
            <person name="Gijzen M."/>
            <person name="Gordon S.G."/>
            <person name="Govers F."/>
            <person name="Grunwald N.J."/>
            <person name="Huang W."/>
            <person name="Ivors K.L."/>
            <person name="Jones R.W."/>
            <person name="Kamoun S."/>
            <person name="Krampis K."/>
            <person name="Lamour K.H."/>
            <person name="Lee M.K."/>
            <person name="McDonald W.H."/>
            <person name="Medina M."/>
            <person name="Meijer H.J."/>
            <person name="Nordberg E.K."/>
            <person name="Maclean D.J."/>
            <person name="Ospina-Giraldo M.D."/>
            <person name="Morris P.F."/>
            <person name="Phuntumart V."/>
            <person name="Putnam N.H."/>
            <person name="Rash S."/>
            <person name="Rose J.K."/>
            <person name="Sakihama Y."/>
            <person name="Salamov A.A."/>
            <person name="Savidor A."/>
            <person name="Scheuring C.F."/>
            <person name="Smith B.M."/>
            <person name="Sobral B.W."/>
            <person name="Terry A."/>
            <person name="Torto-Alalibo T.A."/>
            <person name="Win J."/>
            <person name="Xu Z."/>
            <person name="Zhang H."/>
            <person name="Grigoriev I.V."/>
            <person name="Rokhsar D.S."/>
            <person name="Boore J.L."/>
        </authorList>
    </citation>
    <scope>NUCLEOTIDE SEQUENCE [LARGE SCALE GENOMIC DNA]</scope>
    <source>
        <strain evidence="2 3">P6497</strain>
    </source>
</reference>
<feature type="compositionally biased region" description="Basic and acidic residues" evidence="1">
    <location>
        <begin position="32"/>
        <end position="44"/>
    </location>
</feature>
<dbReference type="GeneID" id="20639502"/>
<gene>
    <name evidence="2" type="ORF">PHYSODRAFT_263452</name>
</gene>
<dbReference type="EMBL" id="JH159151">
    <property type="protein sequence ID" value="EGZ29372.1"/>
    <property type="molecule type" value="Genomic_DNA"/>
</dbReference>
<dbReference type="InParanoid" id="G4YHQ4"/>
<keyword evidence="3" id="KW-1185">Reference proteome</keyword>
<feature type="region of interest" description="Disordered" evidence="1">
    <location>
        <begin position="1"/>
        <end position="123"/>
    </location>
</feature>
<feature type="compositionally biased region" description="Low complexity" evidence="1">
    <location>
        <begin position="368"/>
        <end position="380"/>
    </location>
</feature>
<feature type="compositionally biased region" description="Basic and acidic residues" evidence="1">
    <location>
        <begin position="1"/>
        <end position="23"/>
    </location>
</feature>
<feature type="compositionally biased region" description="Basic and acidic residues" evidence="1">
    <location>
        <begin position="56"/>
        <end position="66"/>
    </location>
</feature>
<dbReference type="AlphaFoldDB" id="G4YHQ4"/>
<dbReference type="RefSeq" id="XP_009516647.1">
    <property type="nucleotide sequence ID" value="XM_009518352.1"/>
</dbReference>
<evidence type="ECO:0000313" key="2">
    <source>
        <dbReference type="EMBL" id="EGZ29372.1"/>
    </source>
</evidence>
<dbReference type="KEGG" id="psoj:PHYSODRAFT_263452"/>
<dbReference type="Proteomes" id="UP000002640">
    <property type="component" value="Unassembled WGS sequence"/>
</dbReference>
<protein>
    <submittedName>
        <fullName evidence="2">Uncharacterized protein</fullName>
    </submittedName>
</protein>
<sequence>MTSDGEDMRDAGRESRERGDASAKSRRSKGLPPEEHASLDEVVRAARKAGAAKRKAAWEEKEKSATPDEASVGGADVDEPRTEGRVSDSSPPGQDADALPPPEEIPAREDTPPKSSVEKSLGQDAAKAYVPAKVYRWEQVRSERVLPPCVEYTWPDDRPDSLPWLNATLATSKYLVARATLGYDVQPCVLELRLDRRDLATAQEVVAVEISVATFTPRECVAILQTLLFEAGFQFDNLVPVWFKTHASKITPDLVRSLAGDIQRLLAVELIEWRTLCVRASFKVIPVLEAEAKSGQTPALANHAEDQDGDVLMDDYEVNLLGWNYVLRVRVAGIRSARSSSGSSTGEPTPKRRQHRPPRAEPSLQDTPLASLPSELPPSSTSVQEDSPEVPASDPVPSLVGTTDESAGGATS</sequence>
<proteinExistence type="predicted"/>
<accession>G4YHQ4</accession>
<feature type="region of interest" description="Disordered" evidence="1">
    <location>
        <begin position="337"/>
        <end position="412"/>
    </location>
</feature>
<feature type="compositionally biased region" description="Polar residues" evidence="1">
    <location>
        <begin position="400"/>
        <end position="412"/>
    </location>
</feature>
<name>G4YHQ4_PHYSP</name>
<organism evidence="2 3">
    <name type="scientific">Phytophthora sojae (strain P6497)</name>
    <name type="common">Soybean stem and root rot agent</name>
    <name type="synonym">Phytophthora megasperma f. sp. glycines</name>
    <dbReference type="NCBI Taxonomy" id="1094619"/>
    <lineage>
        <taxon>Eukaryota</taxon>
        <taxon>Sar</taxon>
        <taxon>Stramenopiles</taxon>
        <taxon>Oomycota</taxon>
        <taxon>Peronosporomycetes</taxon>
        <taxon>Peronosporales</taxon>
        <taxon>Peronosporaceae</taxon>
        <taxon>Phytophthora</taxon>
    </lineage>
</organism>